<feature type="transmembrane region" description="Helical" evidence="25">
    <location>
        <begin position="173"/>
        <end position="193"/>
    </location>
</feature>
<evidence type="ECO:0000256" key="12">
    <source>
        <dbReference type="ARBA" id="ARBA00022679"/>
    </source>
</evidence>
<keyword evidence="14 25" id="KW-0812">Transmembrane</keyword>
<dbReference type="SFLD" id="SFLDG01388">
    <property type="entry name" value="7_8-didemethyl-8-hydroxy-5-dea"/>
    <property type="match status" value="2"/>
</dbReference>
<keyword evidence="28" id="KW-1185">Reference proteome</keyword>
<dbReference type="SFLD" id="SFLDF00294">
    <property type="entry name" value="7_8-didemethyl-8-hydroxy-5-dea"/>
    <property type="match status" value="1"/>
</dbReference>
<evidence type="ECO:0000256" key="11">
    <source>
        <dbReference type="ARBA" id="ARBA00022485"/>
    </source>
</evidence>
<feature type="domain" description="Radical SAM core" evidence="26">
    <location>
        <begin position="1255"/>
        <end position="1494"/>
    </location>
</feature>
<comment type="subcellular location">
    <subcellularLocation>
        <location evidence="3">Membrane</location>
    </subcellularLocation>
</comment>
<evidence type="ECO:0000256" key="17">
    <source>
        <dbReference type="ARBA" id="ARBA00022989"/>
    </source>
</evidence>
<dbReference type="GO" id="GO:0046872">
    <property type="term" value="F:metal ion binding"/>
    <property type="evidence" value="ECO:0007669"/>
    <property type="project" value="UniProtKB-KW"/>
</dbReference>
<dbReference type="Pfam" id="PF04832">
    <property type="entry name" value="SOUL"/>
    <property type="match status" value="1"/>
</dbReference>
<evidence type="ECO:0000256" key="14">
    <source>
        <dbReference type="ARBA" id="ARBA00022692"/>
    </source>
</evidence>
<dbReference type="GO" id="GO:0044689">
    <property type="term" value="F:7,8-didemethyl-8-hydroxy-5-deazariboflavin synthase activity"/>
    <property type="evidence" value="ECO:0007669"/>
    <property type="project" value="UniProtKB-EC"/>
</dbReference>
<feature type="transmembrane region" description="Helical" evidence="25">
    <location>
        <begin position="323"/>
        <end position="344"/>
    </location>
</feature>
<evidence type="ECO:0000256" key="18">
    <source>
        <dbReference type="ARBA" id="ARBA00023004"/>
    </source>
</evidence>
<keyword evidence="16" id="KW-0029">Amino-acid transport</keyword>
<dbReference type="InterPro" id="IPR058240">
    <property type="entry name" value="rSAM_sf"/>
</dbReference>
<evidence type="ECO:0000313" key="27">
    <source>
        <dbReference type="EMBL" id="PRW57382.1"/>
    </source>
</evidence>
<dbReference type="InterPro" id="IPR019940">
    <property type="entry name" value="CofH_family"/>
</dbReference>
<dbReference type="PROSITE" id="PS51918">
    <property type="entry name" value="RADICAL_SAM"/>
    <property type="match status" value="2"/>
</dbReference>
<evidence type="ECO:0000256" key="23">
    <source>
        <dbReference type="ARBA" id="ARBA00048974"/>
    </source>
</evidence>
<dbReference type="HAMAP" id="MF_01612">
    <property type="entry name" value="FO_synth_sub2"/>
    <property type="match status" value="1"/>
</dbReference>
<evidence type="ECO:0000256" key="16">
    <source>
        <dbReference type="ARBA" id="ARBA00022970"/>
    </source>
</evidence>
<dbReference type="EC" id="4.3.1.32" evidence="8"/>
<dbReference type="GO" id="GO:0006865">
    <property type="term" value="P:amino acid transport"/>
    <property type="evidence" value="ECO:0007669"/>
    <property type="project" value="UniProtKB-KW"/>
</dbReference>
<evidence type="ECO:0000256" key="20">
    <source>
        <dbReference type="ARBA" id="ARBA00023136"/>
    </source>
</evidence>
<dbReference type="InterPro" id="IPR019939">
    <property type="entry name" value="CofG_family"/>
</dbReference>
<evidence type="ECO:0000256" key="9">
    <source>
        <dbReference type="ARBA" id="ARBA00012289"/>
    </source>
</evidence>
<dbReference type="Pfam" id="PF01490">
    <property type="entry name" value="Aa_trans"/>
    <property type="match status" value="1"/>
</dbReference>
<comment type="function">
    <text evidence="2">Catalyzes the radical-mediated synthesis of 7,8-didemethyl-8-hydroxy-5-deazariboflavin (FO) from 5-amino-6-(D-ribitylamino)uracil and L-tyrosine.</text>
</comment>
<dbReference type="SFLD" id="SFLDS00029">
    <property type="entry name" value="Radical_SAM"/>
    <property type="match status" value="3"/>
</dbReference>
<evidence type="ECO:0000256" key="1">
    <source>
        <dbReference type="ARBA" id="ARBA00001966"/>
    </source>
</evidence>
<name>A0A2P6TTJ4_CHLSO</name>
<dbReference type="SFLD" id="SFLDF00343">
    <property type="entry name" value="aminofutalosine_synthase_(mqnE"/>
    <property type="match status" value="1"/>
</dbReference>
<keyword evidence="19" id="KW-0411">Iron-sulfur</keyword>
<keyword evidence="16" id="KW-0813">Transport</keyword>
<dbReference type="InterPro" id="IPR013785">
    <property type="entry name" value="Aldolase_TIM"/>
</dbReference>
<feature type="compositionally biased region" description="Low complexity" evidence="24">
    <location>
        <begin position="1160"/>
        <end position="1172"/>
    </location>
</feature>
<dbReference type="InterPro" id="IPR045567">
    <property type="entry name" value="CofH/MnqC-like_C"/>
</dbReference>
<evidence type="ECO:0000256" key="21">
    <source>
        <dbReference type="ARBA" id="ARBA00023239"/>
    </source>
</evidence>
<feature type="transmembrane region" description="Helical" evidence="25">
    <location>
        <begin position="440"/>
        <end position="460"/>
    </location>
</feature>
<evidence type="ECO:0000256" key="2">
    <source>
        <dbReference type="ARBA" id="ARBA00003692"/>
    </source>
</evidence>
<sequence length="1591" mass="170272">MSGTASSLSPGALRLRSPRRSLDVEHQASKQGGASPLGRQQGPPPDTAAADADARAADGPAPPKGLRRLGSKLWGSESSLLRHSSITVFEPTGRWHQAMFMLVCADGAPFLLGLPAAMARLGWAGGITVLTVAFACILHSATRLVRLHEHAGKRHNRYRELAQAVLGKRRGSLVVLTFQLVVNIGTCVTYQVVSGQALQSLCRANRGDGGGCLSLTGWILIFSASQLLLCLLPDINSLTAVTALGAVTTLGFSVLATVGSALQGRAPDVSYAVQGSAADRVFSAFTSLGAIYLLFGLTVLLEIQSTLAPAPTSAVPPMVRATVGGYTVLFSMFLAVSVSGYWAFGAGVQSIVLQSIGSPVWLTTLAYLCMVLNAIPGYLVFAHSVFDYVDLKIMLSHWTGLEFEGGPLLLLKRFGFRWLFVLATAGVAVCLPFMSELMGLVGALGYVPLCFVLPCVMWLKTQRGRLSLAQQAVNWLVIGISVLVGCLAALGSLRSLIVSFSKMDCPPYRVKKRTDNYEVRKYDAGKWLVTNVTNTKFELAYTKGVSKLLKYFKGSNDKGENFDVTTPTLAELKLDEKGQPASKDYAFSLWLPEEAQKDTPQPTDADVKVVEYDSITVYVRVFSGFATEGTVVDETRSLHEMLTDDERDFATDVVWAAVYDPPQKLINRHNEIHVAMVAPAVGQVFVNQAFERRSRAAASGEASRATAATRDAVDVLRSTDSAEEALAAAEALPVEHLMRAAAELRDAGHRHVTFSPKVFIPLTRLCRDSCGYCTFAMPPAPGRRAYMTMEEVLAVARLGAEAGCTEALFTLGDKPELLYPEAAAELAVMGYSSTLEYVAAAAAAVMRETGLLPHINAGVMGREELRALKAVSASQGLMLESTSPALLQPGGAHHACPDKEPAVRLATLEAAGQEAVPFTTGILIGIGESRLERVEALLHIRRLHRAHGHIQEVIVQNFKAKQGTAMAGAPEPPLTELLWTVAVARLLLGPEVSIQAPPNLTPEADDVAGSEAADPAAGWRALLDAGINDWGGISPITRDFVNPEAPWPHLQRLAAATAAAGKALLPRLPVYPRYLQQQQLQPASKARRQREGEGQRQWLDGAAGKDSPLAATLRLADAEGLARGSTWYAGAAEDAPGDSEDGAAEGAGRDQQHAAPPPAAQEEQQQLKSSVPRVRRRSAARTWRVALGEDGLLEGCPGPQQASEGVQRLLAAVLEGGHELSEAEMELLFAARGADYRAVCCAADELRRRVCGDTATFVVNRNINYTNVCTYACAFCAFSKGKAAEELRGAPYLLPLEEVARRTAEAWDRGATEVCMQGGIHPDFSGETYLQLLAAAKAAAPDIHVHAFSPLEVSQGAATLGWPLRKFLEALRDAGLGSLPGTAAEVLHDDVRAVLCPDKLSTAQWLEVMETAHSVGLRTTSTIMFGHCDSPAHWARHLAELRNLQKRTGGLSEFVPLPFVHMEAPLYLKGRSRRGPTLRECVLLHAVARLALHPHVTNIQASWVKMGPQRAAHLLAAGCNDMGGVLMNESITRAAGASHGQQLPAEAMEELIRGAGRQPRQRTTLYGTAPVRQAVAAAAGAVAQPVEQAPL</sequence>
<dbReference type="EC" id="2.5.1.147" evidence="9"/>
<feature type="region of interest" description="Disordered" evidence="24">
    <location>
        <begin position="1"/>
        <end position="68"/>
    </location>
</feature>
<dbReference type="InterPro" id="IPR007197">
    <property type="entry name" value="rSAM"/>
</dbReference>
<dbReference type="GO" id="GO:0141093">
    <property type="term" value="F:5-amino-6-(D-ribitylamino)uracil--L-tyrosine 4-hydroxyphenyl transferase activity"/>
    <property type="evidence" value="ECO:0007669"/>
    <property type="project" value="UniProtKB-EC"/>
</dbReference>
<evidence type="ECO:0000256" key="25">
    <source>
        <dbReference type="SAM" id="Phobius"/>
    </source>
</evidence>
<evidence type="ECO:0000256" key="15">
    <source>
        <dbReference type="ARBA" id="ARBA00022723"/>
    </source>
</evidence>
<comment type="similarity">
    <text evidence="7">In the N-terminal section; belongs to the radical SAM superfamily. CofG family.</text>
</comment>
<evidence type="ECO:0000256" key="19">
    <source>
        <dbReference type="ARBA" id="ARBA00023014"/>
    </source>
</evidence>
<feature type="transmembrane region" description="Helical" evidence="25">
    <location>
        <begin position="239"/>
        <end position="262"/>
    </location>
</feature>
<protein>
    <recommendedName>
        <fullName evidence="10">FO synthase</fullName>
        <ecNumber evidence="9">2.5.1.147</ecNumber>
        <ecNumber evidence="8">4.3.1.32</ecNumber>
    </recommendedName>
</protein>
<evidence type="ECO:0000256" key="8">
    <source>
        <dbReference type="ARBA" id="ARBA00012126"/>
    </source>
</evidence>
<evidence type="ECO:0000256" key="6">
    <source>
        <dbReference type="ARBA" id="ARBA00010051"/>
    </source>
</evidence>
<dbReference type="NCBIfam" id="TIGR00423">
    <property type="entry name" value="CofH family radical SAM protein"/>
    <property type="match status" value="1"/>
</dbReference>
<dbReference type="InterPro" id="IPR006638">
    <property type="entry name" value="Elp3/MiaA/NifB-like_rSAM"/>
</dbReference>
<evidence type="ECO:0000256" key="22">
    <source>
        <dbReference type="ARBA" id="ARBA00048468"/>
    </source>
</evidence>
<dbReference type="NCBIfam" id="TIGR03550">
    <property type="entry name" value="F420_cofG"/>
    <property type="match status" value="1"/>
</dbReference>
<evidence type="ECO:0000259" key="26">
    <source>
        <dbReference type="PROSITE" id="PS51918"/>
    </source>
</evidence>
<feature type="transmembrane region" description="Helical" evidence="25">
    <location>
        <begin position="282"/>
        <end position="303"/>
    </location>
</feature>
<evidence type="ECO:0000313" key="28">
    <source>
        <dbReference type="Proteomes" id="UP000239899"/>
    </source>
</evidence>
<feature type="transmembrane region" description="Helical" evidence="25">
    <location>
        <begin position="364"/>
        <end position="386"/>
    </location>
</feature>
<dbReference type="Pfam" id="PF19288">
    <property type="entry name" value="CofH_C"/>
    <property type="match status" value="1"/>
</dbReference>
<dbReference type="SFLD" id="SFLDG01389">
    <property type="entry name" value="menaquinone_synthsis_involved"/>
    <property type="match status" value="1"/>
</dbReference>
<keyword evidence="21" id="KW-0456">Lyase</keyword>
<evidence type="ECO:0000256" key="4">
    <source>
        <dbReference type="ARBA" id="ARBA00004712"/>
    </source>
</evidence>
<keyword evidence="12" id="KW-0808">Transferase</keyword>
<keyword evidence="13" id="KW-0949">S-adenosyl-L-methionine</keyword>
<dbReference type="GO" id="GO:0051539">
    <property type="term" value="F:4 iron, 4 sulfur cluster binding"/>
    <property type="evidence" value="ECO:0007669"/>
    <property type="project" value="UniProtKB-KW"/>
</dbReference>
<organism evidence="27 28">
    <name type="scientific">Chlorella sorokiniana</name>
    <name type="common">Freshwater green alga</name>
    <dbReference type="NCBI Taxonomy" id="3076"/>
    <lineage>
        <taxon>Eukaryota</taxon>
        <taxon>Viridiplantae</taxon>
        <taxon>Chlorophyta</taxon>
        <taxon>core chlorophytes</taxon>
        <taxon>Trebouxiophyceae</taxon>
        <taxon>Chlorellales</taxon>
        <taxon>Chlorellaceae</taxon>
        <taxon>Chlorella clade</taxon>
        <taxon>Chlorella</taxon>
    </lineage>
</organism>
<dbReference type="HAMAP" id="MF_01611">
    <property type="entry name" value="FO_synth_sub1"/>
    <property type="match status" value="1"/>
</dbReference>
<dbReference type="CDD" id="cd01335">
    <property type="entry name" value="Radical_SAM"/>
    <property type="match status" value="2"/>
</dbReference>
<comment type="similarity">
    <text evidence="5">Belongs to the HEBP family.</text>
</comment>
<dbReference type="NCBIfam" id="TIGR03551">
    <property type="entry name" value="F420_cofH"/>
    <property type="match status" value="1"/>
</dbReference>
<feature type="transmembrane region" description="Helical" evidence="25">
    <location>
        <begin position="416"/>
        <end position="434"/>
    </location>
</feature>
<dbReference type="PANTHER" id="PTHR43076">
    <property type="entry name" value="FO SYNTHASE (COFH)"/>
    <property type="match status" value="1"/>
</dbReference>
<dbReference type="NCBIfam" id="NF006687">
    <property type="entry name" value="PRK09234.1"/>
    <property type="match status" value="1"/>
</dbReference>
<evidence type="ECO:0000256" key="24">
    <source>
        <dbReference type="SAM" id="MobiDB-lite"/>
    </source>
</evidence>
<keyword evidence="17 25" id="KW-1133">Transmembrane helix</keyword>
<feature type="transmembrane region" description="Helical" evidence="25">
    <location>
        <begin position="213"/>
        <end position="232"/>
    </location>
</feature>
<feature type="transmembrane region" description="Helical" evidence="25">
    <location>
        <begin position="123"/>
        <end position="145"/>
    </location>
</feature>
<dbReference type="PANTHER" id="PTHR43076:SF1">
    <property type="entry name" value="LIPOYL SYNTHASE 2"/>
    <property type="match status" value="1"/>
</dbReference>
<dbReference type="SUPFAM" id="SSF55136">
    <property type="entry name" value="Probable bacterial effector-binding domain"/>
    <property type="match status" value="1"/>
</dbReference>
<keyword evidence="11" id="KW-0004">4Fe-4S</keyword>
<dbReference type="EMBL" id="LHPG02000007">
    <property type="protein sequence ID" value="PRW57382.1"/>
    <property type="molecule type" value="Genomic_DNA"/>
</dbReference>
<comment type="catalytic activity">
    <reaction evidence="22">
        <text>5-amino-6-(D-ribitylamino)uracil + L-tyrosine + S-adenosyl-L-methionine = 5-amino-5-(4-hydroxybenzyl)-6-(D-ribitylimino)-5,6-dihydrouracil + 2-iminoacetate + 5'-deoxyadenosine + L-methionine + H(+)</text>
        <dbReference type="Rhea" id="RHEA:55200"/>
        <dbReference type="ChEBI" id="CHEBI:15378"/>
        <dbReference type="ChEBI" id="CHEBI:15934"/>
        <dbReference type="ChEBI" id="CHEBI:17319"/>
        <dbReference type="ChEBI" id="CHEBI:57844"/>
        <dbReference type="ChEBI" id="CHEBI:58315"/>
        <dbReference type="ChEBI" id="CHEBI:59789"/>
        <dbReference type="ChEBI" id="CHEBI:77846"/>
        <dbReference type="ChEBI" id="CHEBI:85936"/>
        <dbReference type="EC" id="2.5.1.147"/>
    </reaction>
</comment>
<feature type="domain" description="Radical SAM core" evidence="26">
    <location>
        <begin position="752"/>
        <end position="999"/>
    </location>
</feature>
<dbReference type="NCBIfam" id="NF004884">
    <property type="entry name" value="PRK06245.1"/>
    <property type="match status" value="1"/>
</dbReference>
<gene>
    <name evidence="27" type="ORF">C2E21_3874</name>
</gene>
<keyword evidence="18" id="KW-0408">Iron</keyword>
<dbReference type="InterPro" id="IPR011256">
    <property type="entry name" value="Reg_factor_effector_dom_sf"/>
</dbReference>
<evidence type="ECO:0000256" key="7">
    <source>
        <dbReference type="ARBA" id="ARBA00010826"/>
    </source>
</evidence>
<accession>A0A2P6TTJ4</accession>
<dbReference type="GO" id="GO:0016020">
    <property type="term" value="C:membrane"/>
    <property type="evidence" value="ECO:0007669"/>
    <property type="project" value="UniProtKB-SubCell"/>
</dbReference>
<dbReference type="UniPathway" id="UPA00072"/>
<dbReference type="FunFam" id="3.20.80.10:FF:000002">
    <property type="entry name" value="Heme-binding protein 2"/>
    <property type="match status" value="1"/>
</dbReference>
<dbReference type="Pfam" id="PF04055">
    <property type="entry name" value="Radical_SAM"/>
    <property type="match status" value="2"/>
</dbReference>
<keyword evidence="15" id="KW-0479">Metal-binding</keyword>
<reference evidence="27 28" key="1">
    <citation type="journal article" date="2018" name="Plant J.">
        <title>Genome sequences of Chlorella sorokiniana UTEX 1602 and Micractinium conductrix SAG 241.80: implications to maltose excretion by a green alga.</title>
        <authorList>
            <person name="Arriola M.B."/>
            <person name="Velmurugan N."/>
            <person name="Zhang Y."/>
            <person name="Plunkett M.H."/>
            <person name="Hondzo H."/>
            <person name="Barney B.M."/>
        </authorList>
    </citation>
    <scope>NUCLEOTIDE SEQUENCE [LARGE SCALE GENOMIC DNA]</scope>
    <source>
        <strain evidence="28">UTEX 1602</strain>
    </source>
</reference>
<keyword evidence="20 25" id="KW-0472">Membrane</keyword>
<dbReference type="SUPFAM" id="SSF102114">
    <property type="entry name" value="Radical SAM enzymes"/>
    <property type="match status" value="2"/>
</dbReference>
<dbReference type="InterPro" id="IPR020050">
    <property type="entry name" value="FO_synthase_su2"/>
</dbReference>
<comment type="pathway">
    <text evidence="4">Cofactor biosynthesis; coenzyme F0 biosynthesis.</text>
</comment>
<comment type="catalytic activity">
    <reaction evidence="23">
        <text>5-amino-5-(4-hydroxybenzyl)-6-(D-ribitylimino)-5,6-dihydrouracil + S-adenosyl-L-methionine = 7,8-didemethyl-8-hydroxy-5-deazariboflavin + 5'-deoxyadenosine + L-methionine + NH4(+) + H(+)</text>
        <dbReference type="Rhea" id="RHEA:55204"/>
        <dbReference type="ChEBI" id="CHEBI:15378"/>
        <dbReference type="ChEBI" id="CHEBI:17319"/>
        <dbReference type="ChEBI" id="CHEBI:28938"/>
        <dbReference type="ChEBI" id="CHEBI:57844"/>
        <dbReference type="ChEBI" id="CHEBI:59789"/>
        <dbReference type="ChEBI" id="CHEBI:59904"/>
        <dbReference type="ChEBI" id="CHEBI:85936"/>
        <dbReference type="EC" id="4.3.1.32"/>
    </reaction>
</comment>
<feature type="region of interest" description="Disordered" evidence="24">
    <location>
        <begin position="1079"/>
        <end position="1103"/>
    </location>
</feature>
<dbReference type="Proteomes" id="UP000239899">
    <property type="component" value="Unassembled WGS sequence"/>
</dbReference>
<comment type="caution">
    <text evidence="27">The sequence shown here is derived from an EMBL/GenBank/DDBJ whole genome shotgun (WGS) entry which is preliminary data.</text>
</comment>
<evidence type="ECO:0000256" key="3">
    <source>
        <dbReference type="ARBA" id="ARBA00004370"/>
    </source>
</evidence>
<dbReference type="SMART" id="SM00729">
    <property type="entry name" value="Elp3"/>
    <property type="match status" value="2"/>
</dbReference>
<dbReference type="InterPro" id="IPR013057">
    <property type="entry name" value="AA_transpt_TM"/>
</dbReference>
<dbReference type="OrthoDB" id="2015542at2759"/>
<evidence type="ECO:0000256" key="5">
    <source>
        <dbReference type="ARBA" id="ARBA00009817"/>
    </source>
</evidence>
<evidence type="ECO:0000256" key="13">
    <source>
        <dbReference type="ARBA" id="ARBA00022691"/>
    </source>
</evidence>
<dbReference type="SFLD" id="SFLDG01064">
    <property type="entry name" value="F420__menaquinone_cofactor_bio"/>
    <property type="match status" value="3"/>
</dbReference>
<dbReference type="Gene3D" id="3.20.80.10">
    <property type="entry name" value="Regulatory factor, effector binding domain"/>
    <property type="match status" value="1"/>
</dbReference>
<comment type="cofactor">
    <cofactor evidence="1">
        <name>[4Fe-4S] cluster</name>
        <dbReference type="ChEBI" id="CHEBI:49883"/>
    </cofactor>
</comment>
<feature type="region of interest" description="Disordered" evidence="24">
    <location>
        <begin position="1131"/>
        <end position="1176"/>
    </location>
</feature>
<dbReference type="Gene3D" id="3.20.20.70">
    <property type="entry name" value="Aldolase class I"/>
    <property type="match status" value="2"/>
</dbReference>
<evidence type="ECO:0000256" key="10">
    <source>
        <dbReference type="ARBA" id="ARBA00022220"/>
    </source>
</evidence>
<feature type="transmembrane region" description="Helical" evidence="25">
    <location>
        <begin position="472"/>
        <end position="493"/>
    </location>
</feature>
<dbReference type="InterPro" id="IPR006917">
    <property type="entry name" value="SOUL_heme-bd"/>
</dbReference>
<proteinExistence type="inferred from homology"/>
<comment type="similarity">
    <text evidence="6">In the C-terminal section; belongs to the radical SAM superfamily. CofH family.</text>
</comment>
<dbReference type="InterPro" id="IPR034405">
    <property type="entry name" value="F420"/>
</dbReference>